<protein>
    <recommendedName>
        <fullName evidence="1">Sdz-33 F-box domain-containing protein</fullName>
    </recommendedName>
</protein>
<dbReference type="Proteomes" id="UP000008068">
    <property type="component" value="Unassembled WGS sequence"/>
</dbReference>
<name>G0NNC8_CAEBE</name>
<gene>
    <name evidence="2" type="ORF">CAEBREN_19200</name>
</gene>
<dbReference type="PANTHER" id="PTHR21503">
    <property type="entry name" value="F-BOX-CONTAINING HYPOTHETICAL PROTEIN C.ELEGANS"/>
    <property type="match status" value="1"/>
</dbReference>
<proteinExistence type="predicted"/>
<dbReference type="InParanoid" id="G0NNC8"/>
<dbReference type="AlphaFoldDB" id="G0NNC8"/>
<dbReference type="HOGENOM" id="CLU_858500_0_0_1"/>
<reference evidence="3" key="1">
    <citation type="submission" date="2011-07" db="EMBL/GenBank/DDBJ databases">
        <authorList>
            <consortium name="Caenorhabditis brenneri Sequencing and Analysis Consortium"/>
            <person name="Wilson R.K."/>
        </authorList>
    </citation>
    <scope>NUCLEOTIDE SEQUENCE [LARGE SCALE GENOMIC DNA]</scope>
    <source>
        <strain evidence="3">PB2801</strain>
    </source>
</reference>
<evidence type="ECO:0000313" key="3">
    <source>
        <dbReference type="Proteomes" id="UP000008068"/>
    </source>
</evidence>
<dbReference type="EMBL" id="GL379913">
    <property type="protein sequence ID" value="EGT34465.1"/>
    <property type="molecule type" value="Genomic_DNA"/>
</dbReference>
<organism evidence="3">
    <name type="scientific">Caenorhabditis brenneri</name>
    <name type="common">Nematode worm</name>
    <dbReference type="NCBI Taxonomy" id="135651"/>
    <lineage>
        <taxon>Eukaryota</taxon>
        <taxon>Metazoa</taxon>
        <taxon>Ecdysozoa</taxon>
        <taxon>Nematoda</taxon>
        <taxon>Chromadorea</taxon>
        <taxon>Rhabditida</taxon>
        <taxon>Rhabditina</taxon>
        <taxon>Rhabditomorpha</taxon>
        <taxon>Rhabditoidea</taxon>
        <taxon>Rhabditidae</taxon>
        <taxon>Peloderinae</taxon>
        <taxon>Caenorhabditis</taxon>
    </lineage>
</organism>
<feature type="domain" description="Sdz-33 F-box" evidence="1">
    <location>
        <begin position="215"/>
        <end position="270"/>
    </location>
</feature>
<dbReference type="PANTHER" id="PTHR21503:SF48">
    <property type="entry name" value="F-BOX ASSOCIATED DOMAIN-CONTAINING PROTEIN-RELATED"/>
    <property type="match status" value="1"/>
</dbReference>
<dbReference type="InterPro" id="IPR012885">
    <property type="entry name" value="F-box_Sdz-33"/>
</dbReference>
<dbReference type="Pfam" id="PF07735">
    <property type="entry name" value="FBA_2"/>
    <property type="match status" value="1"/>
</dbReference>
<evidence type="ECO:0000313" key="2">
    <source>
        <dbReference type="EMBL" id="EGT34465.1"/>
    </source>
</evidence>
<dbReference type="STRING" id="135651.G0NNC8"/>
<accession>G0NNC8</accession>
<keyword evidence="3" id="KW-1185">Reference proteome</keyword>
<evidence type="ECO:0000259" key="1">
    <source>
        <dbReference type="Pfam" id="PF07735"/>
    </source>
</evidence>
<sequence>MKPFKLLRLPTLAQANVFQIMSNEERLDTALTSKRMKRNIHAEPRLRENYQLSVCFRTHEILVCGVRSYRAKPLLEGKKPSKTTMLDGEEVPFEDEQSPDDRHQGCIERVFYFDANMLNEGFRKMCLHFLQKLEITTVDELSGMRDKVLEFRQTVERRGIAVKTIKLIDEEISSIHSEAIFSFPFLKDLIKFKCLATPPMAFRAQPFPESISMKVLYLAPSEWFEINHLLTLKWCENIYLDRSLLTSKDINDFMTAWKNGNFKNLASMTIETTRRNKLDFVVVAHKLANRAFRRNNELYLEVKNQQGQEAQVWISEHQFRCKVTITIE</sequence>